<feature type="domain" description="G-protein coupled receptors family 3 profile" evidence="10">
    <location>
        <begin position="526"/>
        <end position="799"/>
    </location>
</feature>
<dbReference type="PANTHER" id="PTHR10519:SF20">
    <property type="entry name" value="G-PROTEIN COUPLED RECEPTOR 156-RELATED"/>
    <property type="match status" value="1"/>
</dbReference>
<dbReference type="PANTHER" id="PTHR10519">
    <property type="entry name" value="GABA-B RECEPTOR"/>
    <property type="match status" value="1"/>
</dbReference>
<evidence type="ECO:0000256" key="1">
    <source>
        <dbReference type="ARBA" id="ARBA00004141"/>
    </source>
</evidence>
<dbReference type="GO" id="GO:0007214">
    <property type="term" value="P:gamma-aminobutyric acid signaling pathway"/>
    <property type="evidence" value="ECO:0007669"/>
    <property type="project" value="TreeGrafter"/>
</dbReference>
<protein>
    <recommendedName>
        <fullName evidence="10">G-protein coupled receptors family 3 profile domain-containing protein</fullName>
    </recommendedName>
</protein>
<dbReference type="GO" id="GO:0004965">
    <property type="term" value="F:G protein-coupled GABA receptor activity"/>
    <property type="evidence" value="ECO:0007669"/>
    <property type="project" value="InterPro"/>
</dbReference>
<evidence type="ECO:0000256" key="5">
    <source>
        <dbReference type="ARBA" id="ARBA00023136"/>
    </source>
</evidence>
<reference evidence="11" key="1">
    <citation type="submission" date="2017-05" db="UniProtKB">
        <authorList>
            <consortium name="EnsemblMetazoa"/>
        </authorList>
    </citation>
    <scope>IDENTIFICATION</scope>
</reference>
<name>A0A1X7VDD7_AMPQE</name>
<dbReference type="InterPro" id="IPR000337">
    <property type="entry name" value="GPCR_3"/>
</dbReference>
<evidence type="ECO:0000256" key="2">
    <source>
        <dbReference type="ARBA" id="ARBA00022692"/>
    </source>
</evidence>
<evidence type="ECO:0000313" key="11">
    <source>
        <dbReference type="EnsemblMetazoa" id="Aqu2.1.38315_001"/>
    </source>
</evidence>
<dbReference type="PRINTS" id="PR01176">
    <property type="entry name" value="GABABRECEPTR"/>
</dbReference>
<feature type="transmembrane region" description="Helical" evidence="9">
    <location>
        <begin position="640"/>
        <end position="661"/>
    </location>
</feature>
<evidence type="ECO:0000256" key="6">
    <source>
        <dbReference type="ARBA" id="ARBA00023170"/>
    </source>
</evidence>
<dbReference type="InterPro" id="IPR002455">
    <property type="entry name" value="GPCR3_GABA-B"/>
</dbReference>
<dbReference type="Pfam" id="PF01094">
    <property type="entry name" value="ANF_receptor"/>
    <property type="match status" value="1"/>
</dbReference>
<evidence type="ECO:0000256" key="9">
    <source>
        <dbReference type="SAM" id="Phobius"/>
    </source>
</evidence>
<feature type="transmembrane region" description="Helical" evidence="9">
    <location>
        <begin position="738"/>
        <end position="759"/>
    </location>
</feature>
<dbReference type="CDD" id="cd06366">
    <property type="entry name" value="PBP1_GABAb_receptor"/>
    <property type="match status" value="1"/>
</dbReference>
<dbReference type="eggNOG" id="KOG1055">
    <property type="taxonomic scope" value="Eukaryota"/>
</dbReference>
<feature type="transmembrane region" description="Helical" evidence="9">
    <location>
        <begin position="563"/>
        <end position="582"/>
    </location>
</feature>
<keyword evidence="7" id="KW-0325">Glycoprotein</keyword>
<dbReference type="Gene3D" id="3.40.50.2300">
    <property type="match status" value="2"/>
</dbReference>
<dbReference type="SUPFAM" id="SSF53822">
    <property type="entry name" value="Periplasmic binding protein-like I"/>
    <property type="match status" value="1"/>
</dbReference>
<dbReference type="InParanoid" id="A0A1X7VDD7"/>
<feature type="transmembrane region" description="Helical" evidence="9">
    <location>
        <begin position="765"/>
        <end position="788"/>
    </location>
</feature>
<dbReference type="EnsemblMetazoa" id="Aqu2.1.38315_001">
    <property type="protein sequence ID" value="Aqu2.1.38315_001"/>
    <property type="gene ID" value="Aqu2.1.38315"/>
</dbReference>
<evidence type="ECO:0000259" key="10">
    <source>
        <dbReference type="PROSITE" id="PS50259"/>
    </source>
</evidence>
<feature type="transmembrane region" description="Helical" evidence="9">
    <location>
        <begin position="31"/>
        <end position="55"/>
    </location>
</feature>
<sequence>MPAQNDPKAYCGVTNVADKPKEKTKMETKSFQYFCFPLIMSLQLIFLCICALASISHGSFPLVYPQPSAESSNATSLYLAVMMSFNGTFLSSGTIPGIQIALDLINEQEDLLPGYKLHYIALDSRCNHTIALDSLFKQLISDTQRVGVIGAGCSVATEPTAEISHYYNITQVSCASSSHNLANRVKYKAYFQMLPSAINLVPAIGAICLRYRWRHIGIIAQDENLFTQTVGMLTTLFLSENITWGLRKFQSSDGPTSLGKNLFETRERIVFLAMYPGHALTVVCEAYKKNRVYPRYTFIIYGWYSPTWWTSSASSIDCSREEIESVLHYSIAVLQHQFGTDRTQSTISGISYDTYHGMYDKRLSSFGYRYSTHNIQCFDGVWAFALALNQTINDLKENETLSRLAQESEGWEDTETEFRIENATYKNNVIQQMMFGHLERTNFLGITGNVSFTNIGIRRVNRLRVFQYRYTGNNTFGTVEFASVPALGNYTTLEYYNGESDSTVWPSQVPYDGVAEIEIVSVPIPISVVFSLLAGAGMIFGVICLVFVIVYKKNKLVRLTSPKLNVLIIIGSLIMYFSVILYTLPVYDSFGRTLLCNLEPRVFSLGYTLSFSTILAKMWRVYYIFTNPKPNRKAIKDWHLSLFVLAAVSVDLLLLGLLAGYKGGRPEAYLVRNNENPSDERGTLGYITDYYVYTCDSHEHSIFLGIIFGFKAILQVAALFLAFGIRKVKVRGLNDSKFVGLMVYISSIILTIQIIVSVTLNHYQFAFSILFGLSIIINTTVILGLLFFPQMVGVYKDPEGKEVFVGEQMKVKVKTVLTSNEGAVSNIVSSPFMDDKQKIEALVQKINEMQENDVDMKDTAT</sequence>
<keyword evidence="4" id="KW-0297">G-protein coupled receptor</keyword>
<keyword evidence="3 9" id="KW-1133">Transmembrane helix</keyword>
<feature type="transmembrane region" description="Helical" evidence="9">
    <location>
        <begin position="528"/>
        <end position="551"/>
    </location>
</feature>
<evidence type="ECO:0000256" key="3">
    <source>
        <dbReference type="ARBA" id="ARBA00022989"/>
    </source>
</evidence>
<keyword evidence="5 9" id="KW-0472">Membrane</keyword>
<evidence type="ECO:0000256" key="8">
    <source>
        <dbReference type="ARBA" id="ARBA00023224"/>
    </source>
</evidence>
<feature type="transmembrane region" description="Helical" evidence="9">
    <location>
        <begin position="602"/>
        <end position="619"/>
    </location>
</feature>
<evidence type="ECO:0000256" key="7">
    <source>
        <dbReference type="ARBA" id="ARBA00023180"/>
    </source>
</evidence>
<dbReference type="PROSITE" id="PS50259">
    <property type="entry name" value="G_PROTEIN_RECEP_F3_4"/>
    <property type="match status" value="1"/>
</dbReference>
<dbReference type="OrthoDB" id="17569at2759"/>
<dbReference type="Pfam" id="PF00003">
    <property type="entry name" value="7tm_3"/>
    <property type="match status" value="1"/>
</dbReference>
<dbReference type="CDD" id="cd15047">
    <property type="entry name" value="7tmC_GABA-B-like"/>
    <property type="match status" value="1"/>
</dbReference>
<dbReference type="PRINTS" id="PR00248">
    <property type="entry name" value="GPCRMGR"/>
</dbReference>
<keyword evidence="6" id="KW-0675">Receptor</keyword>
<keyword evidence="2 9" id="KW-0812">Transmembrane</keyword>
<feature type="transmembrane region" description="Helical" evidence="9">
    <location>
        <begin position="702"/>
        <end position="726"/>
    </location>
</feature>
<comment type="subcellular location">
    <subcellularLocation>
        <location evidence="1">Membrane</location>
        <topology evidence="1">Multi-pass membrane protein</topology>
    </subcellularLocation>
</comment>
<dbReference type="InterPro" id="IPR001828">
    <property type="entry name" value="ANF_lig-bd_rcpt"/>
</dbReference>
<dbReference type="InterPro" id="IPR017978">
    <property type="entry name" value="GPCR_3_C"/>
</dbReference>
<keyword evidence="8" id="KW-0807">Transducer</keyword>
<dbReference type="GO" id="GO:0038039">
    <property type="term" value="C:G protein-coupled receptor heterodimeric complex"/>
    <property type="evidence" value="ECO:0007669"/>
    <property type="project" value="TreeGrafter"/>
</dbReference>
<dbReference type="InterPro" id="IPR028082">
    <property type="entry name" value="Peripla_BP_I"/>
</dbReference>
<evidence type="ECO:0000256" key="4">
    <source>
        <dbReference type="ARBA" id="ARBA00023040"/>
    </source>
</evidence>
<dbReference type="AlphaFoldDB" id="A0A1X7VDD7"/>
<accession>A0A1X7VDD7</accession>
<proteinExistence type="predicted"/>
<organism evidence="11">
    <name type="scientific">Amphimedon queenslandica</name>
    <name type="common">Sponge</name>
    <dbReference type="NCBI Taxonomy" id="400682"/>
    <lineage>
        <taxon>Eukaryota</taxon>
        <taxon>Metazoa</taxon>
        <taxon>Porifera</taxon>
        <taxon>Demospongiae</taxon>
        <taxon>Heteroscleromorpha</taxon>
        <taxon>Haplosclerida</taxon>
        <taxon>Niphatidae</taxon>
        <taxon>Amphimedon</taxon>
    </lineage>
</organism>
<dbReference type="FunCoup" id="A0A1X7VDD7">
    <property type="interactions" value="108"/>
</dbReference>